<protein>
    <submittedName>
        <fullName evidence="1">Uncharacterized protein</fullName>
    </submittedName>
</protein>
<evidence type="ECO:0000313" key="1">
    <source>
        <dbReference type="EMBL" id="KKN95632.1"/>
    </source>
</evidence>
<dbReference type="EMBL" id="LAZR01000069">
    <property type="protein sequence ID" value="KKN95632.1"/>
    <property type="molecule type" value="Genomic_DNA"/>
</dbReference>
<name>A0A0F9V7D4_9ZZZZ</name>
<proteinExistence type="predicted"/>
<comment type="caution">
    <text evidence="1">The sequence shown here is derived from an EMBL/GenBank/DDBJ whole genome shotgun (WGS) entry which is preliminary data.</text>
</comment>
<dbReference type="AlphaFoldDB" id="A0A0F9V7D4"/>
<gene>
    <name evidence="1" type="ORF">LCGC14_0175010</name>
</gene>
<accession>A0A0F9V7D4</accession>
<sequence length="699" mass="79510">MVQNNNENVAFASSGTGMYQFRVIKKQISKTDVKICKTTVLFGNRITIKDFMTHQGLDYNDDRSKRAIRKAFERHRSFKRINHNCLKLKNNIYYHTPKKCPHYVGEGGVGQKNVASLTNLDNLYLPAFGVEDIPMKVLLDNDFILDINYPIEAHGMQWRGNWKYVASRNEAPFVFIPEINKYSKVTIQANFNGTYRITVGPNLDMGRKTKYAFTGVKATALRNEILNKVATIFSELIILDRIYLIDFSNDDHRTEVQVLDGVPVPIQEGAYNILLNEYGIVRYDHPIPEANGVPLRRREVRLLNQATVGIGTLVRDLVTIRREDIRNAFSIKGITSTMQDAIIQNQSVTSSLNQTANLAYRKQTNLIGIMADGLSSGLATIGKTVEEAKGRGATWQKKMSYDLLNMDSKLSQSIELQDTMNQRLNLINTIPTALATISEQYAANVLQQRELISLTRQANNDRRIGNEERLEVLGQVSVRLKELQTDFTNWKNIDTLEKKEIIGSLLQLGNNQSATSRMINKYFKVSRQAISALSNITELADATKISGMRHFDKLGGSDETGDEGQGATWEYPISRLELTNNIHDVLQDIVDFVKENPDCVGTDIRDGVKRRRIIISKSVTYLLKLEILMRYKGKRTSFHYNYRDDAFLIDIFNKILPEPITLADLSSQLLLDEEVIVSAINRLKQVFLIIYEDDKYKVE</sequence>
<organism evidence="1">
    <name type="scientific">marine sediment metagenome</name>
    <dbReference type="NCBI Taxonomy" id="412755"/>
    <lineage>
        <taxon>unclassified sequences</taxon>
        <taxon>metagenomes</taxon>
        <taxon>ecological metagenomes</taxon>
    </lineage>
</organism>
<reference evidence="1" key="1">
    <citation type="journal article" date="2015" name="Nature">
        <title>Complex archaea that bridge the gap between prokaryotes and eukaryotes.</title>
        <authorList>
            <person name="Spang A."/>
            <person name="Saw J.H."/>
            <person name="Jorgensen S.L."/>
            <person name="Zaremba-Niedzwiedzka K."/>
            <person name="Martijn J."/>
            <person name="Lind A.E."/>
            <person name="van Eijk R."/>
            <person name="Schleper C."/>
            <person name="Guy L."/>
            <person name="Ettema T.J."/>
        </authorList>
    </citation>
    <scope>NUCLEOTIDE SEQUENCE</scope>
</reference>